<dbReference type="PANTHER" id="PTHR30193:SF41">
    <property type="entry name" value="DIACETYLCHITOBIOSE UPTAKE SYSTEM PERMEASE PROTEIN NGCF"/>
    <property type="match status" value="1"/>
</dbReference>
<feature type="transmembrane region" description="Helical" evidence="7">
    <location>
        <begin position="266"/>
        <end position="287"/>
    </location>
</feature>
<dbReference type="InterPro" id="IPR051393">
    <property type="entry name" value="ABC_transporter_permease"/>
</dbReference>
<keyword evidence="5 7" id="KW-1133">Transmembrane helix</keyword>
<dbReference type="RefSeq" id="WP_350720134.1">
    <property type="nucleotide sequence ID" value="NZ_JBEPCO010000018.1"/>
</dbReference>
<dbReference type="CDD" id="cd06261">
    <property type="entry name" value="TM_PBP2"/>
    <property type="match status" value="1"/>
</dbReference>
<name>A0ABV1VIK8_9ACTN</name>
<dbReference type="Proteomes" id="UP001490330">
    <property type="component" value="Unassembled WGS sequence"/>
</dbReference>
<evidence type="ECO:0000256" key="6">
    <source>
        <dbReference type="ARBA" id="ARBA00023136"/>
    </source>
</evidence>
<dbReference type="EMBL" id="JBEPCV010000021">
    <property type="protein sequence ID" value="MER6906322.1"/>
    <property type="molecule type" value="Genomic_DNA"/>
</dbReference>
<keyword evidence="2 7" id="KW-0813">Transport</keyword>
<evidence type="ECO:0000256" key="3">
    <source>
        <dbReference type="ARBA" id="ARBA00022475"/>
    </source>
</evidence>
<keyword evidence="10" id="KW-1185">Reference proteome</keyword>
<feature type="transmembrane region" description="Helical" evidence="7">
    <location>
        <begin position="163"/>
        <end position="184"/>
    </location>
</feature>
<keyword evidence="6 7" id="KW-0472">Membrane</keyword>
<evidence type="ECO:0000256" key="2">
    <source>
        <dbReference type="ARBA" id="ARBA00022448"/>
    </source>
</evidence>
<dbReference type="InterPro" id="IPR035906">
    <property type="entry name" value="MetI-like_sf"/>
</dbReference>
<evidence type="ECO:0000256" key="1">
    <source>
        <dbReference type="ARBA" id="ARBA00004651"/>
    </source>
</evidence>
<feature type="transmembrane region" description="Helical" evidence="7">
    <location>
        <begin position="213"/>
        <end position="233"/>
    </location>
</feature>
<protein>
    <submittedName>
        <fullName evidence="9">Sugar ABC transporter permease</fullName>
    </submittedName>
</protein>
<evidence type="ECO:0000313" key="9">
    <source>
        <dbReference type="EMBL" id="MER6906322.1"/>
    </source>
</evidence>
<feature type="transmembrane region" description="Helical" evidence="7">
    <location>
        <begin position="12"/>
        <end position="37"/>
    </location>
</feature>
<accession>A0ABV1VIK8</accession>
<evidence type="ECO:0000256" key="7">
    <source>
        <dbReference type="RuleBase" id="RU363032"/>
    </source>
</evidence>
<feature type="transmembrane region" description="Helical" evidence="7">
    <location>
        <begin position="79"/>
        <end position="101"/>
    </location>
</feature>
<feature type="transmembrane region" description="Helical" evidence="7">
    <location>
        <begin position="113"/>
        <end position="134"/>
    </location>
</feature>
<feature type="domain" description="ABC transmembrane type-1" evidence="8">
    <location>
        <begin position="82"/>
        <end position="287"/>
    </location>
</feature>
<dbReference type="PROSITE" id="PS50928">
    <property type="entry name" value="ABC_TM1"/>
    <property type="match status" value="1"/>
</dbReference>
<keyword evidence="4 7" id="KW-0812">Transmembrane</keyword>
<reference evidence="9 10" key="1">
    <citation type="submission" date="2024-06" db="EMBL/GenBank/DDBJ databases">
        <title>The Natural Products Discovery Center: Release of the First 8490 Sequenced Strains for Exploring Actinobacteria Biosynthetic Diversity.</title>
        <authorList>
            <person name="Kalkreuter E."/>
            <person name="Kautsar S.A."/>
            <person name="Yang D."/>
            <person name="Bader C.D."/>
            <person name="Teijaro C.N."/>
            <person name="Fluegel L."/>
            <person name="Davis C.M."/>
            <person name="Simpson J.R."/>
            <person name="Lauterbach L."/>
            <person name="Steele A.D."/>
            <person name="Gui C."/>
            <person name="Meng S."/>
            <person name="Li G."/>
            <person name="Viehrig K."/>
            <person name="Ye F."/>
            <person name="Su P."/>
            <person name="Kiefer A.F."/>
            <person name="Nichols A."/>
            <person name="Cepeda A.J."/>
            <person name="Yan W."/>
            <person name="Fan B."/>
            <person name="Jiang Y."/>
            <person name="Adhikari A."/>
            <person name="Zheng C.-J."/>
            <person name="Schuster L."/>
            <person name="Cowan T.M."/>
            <person name="Smanski M.J."/>
            <person name="Chevrette M.G."/>
            <person name="De Carvalho L.P.S."/>
            <person name="Shen B."/>
        </authorList>
    </citation>
    <scope>NUCLEOTIDE SEQUENCE [LARGE SCALE GENOMIC DNA]</scope>
    <source>
        <strain evidence="9 10">NPDC000632</strain>
    </source>
</reference>
<dbReference type="Gene3D" id="1.10.3720.10">
    <property type="entry name" value="MetI-like"/>
    <property type="match status" value="1"/>
</dbReference>
<evidence type="ECO:0000256" key="5">
    <source>
        <dbReference type="ARBA" id="ARBA00022989"/>
    </source>
</evidence>
<proteinExistence type="inferred from homology"/>
<comment type="caution">
    <text evidence="9">The sequence shown here is derived from an EMBL/GenBank/DDBJ whole genome shotgun (WGS) entry which is preliminary data.</text>
</comment>
<evidence type="ECO:0000259" key="8">
    <source>
        <dbReference type="PROSITE" id="PS50928"/>
    </source>
</evidence>
<sequence>MATPTIRRQRRSAGLFLAPFLTLFLIVTIAPLCYAAWLSLFTEQSSGLGLGGVERQFTGLGNYAKALSDAAFRDGFLTIALYVAVYVPVLVAAALAVALLLDSGLAWAKHFTQVTLFVPHAVPGLVAALIWLYLYTPGLSPVMDWLGQGHGATSVASTQPLPAVVNIAVWQWLGYNVVIFYAALQAIPQEVIEAATLDGVSRVQLALRIKAPLIQPAVVMAALFTIIGGIQLFNEPKILLQVSTSITSTWTPNLYTQEAAFTRNDYGLAAAASLLIAAVAAGLSFFVTRLGNRRSQT</sequence>
<dbReference type="SUPFAM" id="SSF161098">
    <property type="entry name" value="MetI-like"/>
    <property type="match status" value="1"/>
</dbReference>
<keyword evidence="3" id="KW-1003">Cell membrane</keyword>
<comment type="subcellular location">
    <subcellularLocation>
        <location evidence="1 7">Cell membrane</location>
        <topology evidence="1 7">Multi-pass membrane protein</topology>
    </subcellularLocation>
</comment>
<gene>
    <name evidence="9" type="ORF">ABT322_21670</name>
</gene>
<evidence type="ECO:0000313" key="10">
    <source>
        <dbReference type="Proteomes" id="UP001490330"/>
    </source>
</evidence>
<evidence type="ECO:0000256" key="4">
    <source>
        <dbReference type="ARBA" id="ARBA00022692"/>
    </source>
</evidence>
<dbReference type="Pfam" id="PF00528">
    <property type="entry name" value="BPD_transp_1"/>
    <property type="match status" value="1"/>
</dbReference>
<organism evidence="9 10">
    <name type="scientific">Streptomyces flaveolus</name>
    <dbReference type="NCBI Taxonomy" id="67297"/>
    <lineage>
        <taxon>Bacteria</taxon>
        <taxon>Bacillati</taxon>
        <taxon>Actinomycetota</taxon>
        <taxon>Actinomycetes</taxon>
        <taxon>Kitasatosporales</taxon>
        <taxon>Streptomycetaceae</taxon>
        <taxon>Streptomyces</taxon>
    </lineage>
</organism>
<dbReference type="InterPro" id="IPR000515">
    <property type="entry name" value="MetI-like"/>
</dbReference>
<comment type="similarity">
    <text evidence="7">Belongs to the binding-protein-dependent transport system permease family.</text>
</comment>
<dbReference type="PANTHER" id="PTHR30193">
    <property type="entry name" value="ABC TRANSPORTER PERMEASE PROTEIN"/>
    <property type="match status" value="1"/>
</dbReference>